<feature type="region of interest" description="Disordered" evidence="1">
    <location>
        <begin position="89"/>
        <end position="130"/>
    </location>
</feature>
<accession>A0A699UJ58</accession>
<feature type="non-terminal residue" evidence="2">
    <location>
        <position position="1"/>
    </location>
</feature>
<comment type="caution">
    <text evidence="2">The sequence shown here is derived from an EMBL/GenBank/DDBJ whole genome shotgun (WGS) entry which is preliminary data.</text>
</comment>
<evidence type="ECO:0000256" key="1">
    <source>
        <dbReference type="SAM" id="MobiDB-lite"/>
    </source>
</evidence>
<name>A0A699UJ58_TANCI</name>
<proteinExistence type="predicted"/>
<dbReference type="AlphaFoldDB" id="A0A699UJ58"/>
<gene>
    <name evidence="2" type="ORF">Tci_893710</name>
</gene>
<organism evidence="2">
    <name type="scientific">Tanacetum cinerariifolium</name>
    <name type="common">Dalmatian daisy</name>
    <name type="synonym">Chrysanthemum cinerariifolium</name>
    <dbReference type="NCBI Taxonomy" id="118510"/>
    <lineage>
        <taxon>Eukaryota</taxon>
        <taxon>Viridiplantae</taxon>
        <taxon>Streptophyta</taxon>
        <taxon>Embryophyta</taxon>
        <taxon>Tracheophyta</taxon>
        <taxon>Spermatophyta</taxon>
        <taxon>Magnoliopsida</taxon>
        <taxon>eudicotyledons</taxon>
        <taxon>Gunneridae</taxon>
        <taxon>Pentapetalae</taxon>
        <taxon>asterids</taxon>
        <taxon>campanulids</taxon>
        <taxon>Asterales</taxon>
        <taxon>Asteraceae</taxon>
        <taxon>Asteroideae</taxon>
        <taxon>Anthemideae</taxon>
        <taxon>Anthemidinae</taxon>
        <taxon>Tanacetum</taxon>
    </lineage>
</organism>
<sequence>RRGRAVRPPVGPRSRRAAGRHPHRAGGARGKALVRRLCALEEGVAAAHHALAVALGRGVSGLAPRRPDQRLVAGLFAYDAAVFLPASALPLAHRPQRRRPASCPQRLPQTHERPAPARQAGSRPRGGSER</sequence>
<feature type="compositionally biased region" description="Basic residues" evidence="1">
    <location>
        <begin position="13"/>
        <end position="26"/>
    </location>
</feature>
<reference evidence="2" key="1">
    <citation type="journal article" date="2019" name="Sci. Rep.">
        <title>Draft genome of Tanacetum cinerariifolium, the natural source of mosquito coil.</title>
        <authorList>
            <person name="Yamashiro T."/>
            <person name="Shiraishi A."/>
            <person name="Satake H."/>
            <person name="Nakayama K."/>
        </authorList>
    </citation>
    <scope>NUCLEOTIDE SEQUENCE</scope>
</reference>
<evidence type="ECO:0000313" key="2">
    <source>
        <dbReference type="EMBL" id="GFD21741.1"/>
    </source>
</evidence>
<dbReference type="EMBL" id="BKCJ011331899">
    <property type="protein sequence ID" value="GFD21741.1"/>
    <property type="molecule type" value="Genomic_DNA"/>
</dbReference>
<feature type="region of interest" description="Disordered" evidence="1">
    <location>
        <begin position="1"/>
        <end position="30"/>
    </location>
</feature>
<protein>
    <submittedName>
        <fullName evidence="2">Uncharacterized protein</fullName>
    </submittedName>
</protein>